<feature type="transmembrane region" description="Helical" evidence="1">
    <location>
        <begin position="25"/>
        <end position="45"/>
    </location>
</feature>
<dbReference type="RefSeq" id="WP_016693923.1">
    <property type="nucleotide sequence ID" value="NZ_VLJT01000039.1"/>
</dbReference>
<keyword evidence="1" id="KW-0472">Membrane</keyword>
<dbReference type="EMBL" id="VLJT01000039">
    <property type="protein sequence ID" value="TWH10759.1"/>
    <property type="molecule type" value="Genomic_DNA"/>
</dbReference>
<accession>A0A562DM57</accession>
<evidence type="ECO:0000256" key="1">
    <source>
        <dbReference type="SAM" id="Phobius"/>
    </source>
</evidence>
<organism evidence="2 3">
    <name type="scientific">Rhodococcus rhodochrous J45</name>
    <dbReference type="NCBI Taxonomy" id="935266"/>
    <lineage>
        <taxon>Bacteria</taxon>
        <taxon>Bacillati</taxon>
        <taxon>Actinomycetota</taxon>
        <taxon>Actinomycetes</taxon>
        <taxon>Mycobacteriales</taxon>
        <taxon>Nocardiaceae</taxon>
        <taxon>Rhodococcus</taxon>
    </lineage>
</organism>
<proteinExistence type="predicted"/>
<name>A0A562DM57_RHORH</name>
<evidence type="ECO:0000313" key="3">
    <source>
        <dbReference type="Proteomes" id="UP000317573"/>
    </source>
</evidence>
<comment type="caution">
    <text evidence="2">The sequence shown here is derived from an EMBL/GenBank/DDBJ whole genome shotgun (WGS) entry which is preliminary data.</text>
</comment>
<dbReference type="Proteomes" id="UP000317573">
    <property type="component" value="Unassembled WGS sequence"/>
</dbReference>
<keyword evidence="1" id="KW-0812">Transmembrane</keyword>
<reference evidence="2 3" key="1">
    <citation type="submission" date="2019-07" db="EMBL/GenBank/DDBJ databases">
        <title>Genome sequencing of lignin-degrading bacterial isolates.</title>
        <authorList>
            <person name="Gladden J."/>
        </authorList>
    </citation>
    <scope>NUCLEOTIDE SEQUENCE [LARGE SCALE GENOMIC DNA]</scope>
    <source>
        <strain evidence="2 3">J45</strain>
    </source>
</reference>
<gene>
    <name evidence="2" type="ORF">L618_000400002400</name>
</gene>
<keyword evidence="1" id="KW-1133">Transmembrane helix</keyword>
<sequence>MREFLGFFALLLVIGFVVSYWKVLLGILVITAVGAVAWFVLKYLLEQQREARARDAARAQELTHNAAAQHHSYLQGFDHGIYGNYPPVDLDKL</sequence>
<evidence type="ECO:0000313" key="2">
    <source>
        <dbReference type="EMBL" id="TWH10759.1"/>
    </source>
</evidence>
<protein>
    <submittedName>
        <fullName evidence="2">Uncharacterized protein</fullName>
    </submittedName>
</protein>
<dbReference type="AlphaFoldDB" id="A0A562DM57"/>